<comment type="PTM">
    <text evidence="9">Cleaved by autocatalysis into a large and a small subunit.</text>
</comment>
<evidence type="ECO:0000256" key="3">
    <source>
        <dbReference type="ARBA" id="ARBA00009381"/>
    </source>
</evidence>
<keyword evidence="6 9" id="KW-0865">Zymogen</keyword>
<dbReference type="Pfam" id="PF01019">
    <property type="entry name" value="G_glu_transpept"/>
    <property type="match status" value="1"/>
</dbReference>
<dbReference type="PANTHER" id="PTHR43199:SF1">
    <property type="entry name" value="GLUTATHIONE HYDROLASE PROENZYME"/>
    <property type="match status" value="1"/>
</dbReference>
<gene>
    <name evidence="10" type="primary">ggt</name>
    <name evidence="10" type="ORF">ABXZ36_09805</name>
</gene>
<dbReference type="SUPFAM" id="SSF56235">
    <property type="entry name" value="N-terminal nucleophile aminohydrolases (Ntn hydrolases)"/>
    <property type="match status" value="1"/>
</dbReference>
<accession>A0ABV2SUU1</accession>
<comment type="pathway">
    <text evidence="9">Sulfur metabolism; glutathione metabolism.</text>
</comment>
<dbReference type="PANTHER" id="PTHR43199">
    <property type="entry name" value="GLUTATHIONE HYDROLASE"/>
    <property type="match status" value="1"/>
</dbReference>
<name>A0ABV2SUU1_9FLAO</name>
<protein>
    <recommendedName>
        <fullName evidence="9">Glutathione hydrolase proenzyme</fullName>
        <ecNumber evidence="9">2.3.2.2</ecNumber>
        <ecNumber evidence="9">3.4.19.13</ecNumber>
    </recommendedName>
    <component>
        <recommendedName>
            <fullName evidence="9">Glutathione hydrolase large chain</fullName>
        </recommendedName>
    </component>
    <component>
        <recommendedName>
            <fullName evidence="9">Glutathione hydrolase small chain</fullName>
        </recommendedName>
    </component>
</protein>
<dbReference type="InterPro" id="IPR043138">
    <property type="entry name" value="GGT_lsub"/>
</dbReference>
<dbReference type="EC" id="2.3.2.2" evidence="9"/>
<dbReference type="PRINTS" id="PR01210">
    <property type="entry name" value="GGTRANSPTASE"/>
</dbReference>
<dbReference type="Gene3D" id="1.10.246.130">
    <property type="match status" value="1"/>
</dbReference>
<dbReference type="GO" id="GO:0103068">
    <property type="term" value="F:leukotriene C4 gamma-glutamyl transferase activity"/>
    <property type="evidence" value="ECO:0007669"/>
    <property type="project" value="UniProtKB-EC"/>
</dbReference>
<keyword evidence="7 9" id="KW-0012">Acyltransferase</keyword>
<reference evidence="10 11" key="1">
    <citation type="submission" date="2024-07" db="EMBL/GenBank/DDBJ databases">
        <title>The genome sequence of type strain Sediminicola arcticus GDMCC 1.2805.</title>
        <authorList>
            <person name="Liu Y."/>
        </authorList>
    </citation>
    <scope>NUCLEOTIDE SEQUENCE [LARGE SCALE GENOMIC DNA]</scope>
    <source>
        <strain evidence="10 11">GDMCC 1.2805</strain>
    </source>
</reference>
<evidence type="ECO:0000256" key="9">
    <source>
        <dbReference type="RuleBase" id="RU368036"/>
    </source>
</evidence>
<keyword evidence="11" id="KW-1185">Reference proteome</keyword>
<evidence type="ECO:0000256" key="2">
    <source>
        <dbReference type="ARBA" id="ARBA00001089"/>
    </source>
</evidence>
<keyword evidence="9" id="KW-0317">Glutathione biosynthesis</keyword>
<comment type="catalytic activity">
    <reaction evidence="1 9">
        <text>an S-substituted glutathione + H2O = an S-substituted L-cysteinylglycine + L-glutamate</text>
        <dbReference type="Rhea" id="RHEA:59468"/>
        <dbReference type="ChEBI" id="CHEBI:15377"/>
        <dbReference type="ChEBI" id="CHEBI:29985"/>
        <dbReference type="ChEBI" id="CHEBI:90779"/>
        <dbReference type="ChEBI" id="CHEBI:143103"/>
        <dbReference type="EC" id="3.4.19.13"/>
    </reaction>
</comment>
<evidence type="ECO:0000256" key="4">
    <source>
        <dbReference type="ARBA" id="ARBA00022679"/>
    </source>
</evidence>
<keyword evidence="4 9" id="KW-0808">Transferase</keyword>
<dbReference type="InterPro" id="IPR055262">
    <property type="entry name" value="GGT_CS"/>
</dbReference>
<comment type="caution">
    <text evidence="10">The sequence shown here is derived from an EMBL/GenBank/DDBJ whole genome shotgun (WGS) entry which is preliminary data.</text>
</comment>
<dbReference type="EMBL" id="JBEXAE010000004">
    <property type="protein sequence ID" value="MET6990939.1"/>
    <property type="molecule type" value="Genomic_DNA"/>
</dbReference>
<sequence>MKHINHLFSIIFLFVFLQAIDAAGQTYAKNGIVASSNKVASEIGIDILKKGGNAIDASVATAFALAVTHPAAGNIGGGGFMVFMDSSGTTTTIDFREKAPLKASPNMFLDIDGNLTKGKNLYGQESTGNHIGAKSIGVPGTVAGLYLAHQKYGTLPWAVLVQPSIDIAENGFPLTWSLSRAAAYFETNSPIPFLQDYFKKDTGELTPFGELWKQPELANTLSEIRDHGQDGFYKGVVAKEIVRFMKENGGIITMEDLSRYTAVERNPIKGTYKGYDIYSMAPPSSGGVVLIEMMNLMELADLDSIEFNSTAYVHLVAEVMRRAFADRAEYLGDTDFNVDSPLEMLTSKAFAKKRFEHIDMSKASVSDSTKFGQIYDGSSTTHFSVADAKGNAVSLTYTLEHSYGSGMGSSKLGFIFNNEMGDFNPKPGYTSTSGIVGTNPNLIQPEKRMLSSMTPTIVAKDGKPFLVIGTPGGRTIINTVFQTVLNVLAYDMQVDTAIEAMKIHHQWLPDSIEYEKGLLSPDTVKALERMNHTLVPTNSLGELMGIQIDAKNTIKIGASDSSSPDGAAIGY</sequence>
<evidence type="ECO:0000256" key="7">
    <source>
        <dbReference type="ARBA" id="ARBA00023315"/>
    </source>
</evidence>
<dbReference type="PROSITE" id="PS00462">
    <property type="entry name" value="G_GLU_TRANSPEPTIDASE"/>
    <property type="match status" value="1"/>
</dbReference>
<comment type="subunit">
    <text evidence="9">This enzyme consists of two polypeptide chains, which are synthesized in precursor form from a single polypeptide.</text>
</comment>
<dbReference type="InterPro" id="IPR000101">
    <property type="entry name" value="GGT_peptidase"/>
</dbReference>
<proteinExistence type="inferred from homology"/>
<keyword evidence="5 9" id="KW-0378">Hydrolase</keyword>
<evidence type="ECO:0000256" key="5">
    <source>
        <dbReference type="ARBA" id="ARBA00022801"/>
    </source>
</evidence>
<dbReference type="InterPro" id="IPR043137">
    <property type="entry name" value="GGT_ssub_C"/>
</dbReference>
<comment type="similarity">
    <text evidence="3 9">Belongs to the gamma-glutamyltransferase family.</text>
</comment>
<evidence type="ECO:0000256" key="1">
    <source>
        <dbReference type="ARBA" id="ARBA00001049"/>
    </source>
</evidence>
<evidence type="ECO:0000256" key="6">
    <source>
        <dbReference type="ARBA" id="ARBA00023145"/>
    </source>
</evidence>
<dbReference type="NCBIfam" id="TIGR00066">
    <property type="entry name" value="g_glut_trans"/>
    <property type="match status" value="1"/>
</dbReference>
<dbReference type="RefSeq" id="WP_354615338.1">
    <property type="nucleotide sequence ID" value="NZ_JBEXAE010000004.1"/>
</dbReference>
<dbReference type="InterPro" id="IPR051792">
    <property type="entry name" value="GGT_bact"/>
</dbReference>
<dbReference type="Gene3D" id="3.60.20.40">
    <property type="match status" value="1"/>
</dbReference>
<organism evidence="10 11">
    <name type="scientific">Sediminicola arcticus</name>
    <dbReference type="NCBI Taxonomy" id="1574308"/>
    <lineage>
        <taxon>Bacteria</taxon>
        <taxon>Pseudomonadati</taxon>
        <taxon>Bacteroidota</taxon>
        <taxon>Flavobacteriia</taxon>
        <taxon>Flavobacteriales</taxon>
        <taxon>Flavobacteriaceae</taxon>
        <taxon>Sediminicola</taxon>
    </lineage>
</organism>
<evidence type="ECO:0000313" key="11">
    <source>
        <dbReference type="Proteomes" id="UP001549799"/>
    </source>
</evidence>
<dbReference type="Proteomes" id="UP001549799">
    <property type="component" value="Unassembled WGS sequence"/>
</dbReference>
<comment type="catalytic activity">
    <reaction evidence="2 9">
        <text>glutathione + H2O = L-cysteinylglycine + L-glutamate</text>
        <dbReference type="Rhea" id="RHEA:28807"/>
        <dbReference type="ChEBI" id="CHEBI:15377"/>
        <dbReference type="ChEBI" id="CHEBI:29985"/>
        <dbReference type="ChEBI" id="CHEBI:57925"/>
        <dbReference type="ChEBI" id="CHEBI:61694"/>
        <dbReference type="EC" id="3.4.19.13"/>
    </reaction>
</comment>
<evidence type="ECO:0000313" key="10">
    <source>
        <dbReference type="EMBL" id="MET6990939.1"/>
    </source>
</evidence>
<evidence type="ECO:0000256" key="8">
    <source>
        <dbReference type="ARBA" id="ARBA00047417"/>
    </source>
</evidence>
<comment type="catalytic activity">
    <reaction evidence="8 9">
        <text>an N-terminal (5-L-glutamyl)-[peptide] + an alpha-amino acid = 5-L-glutamyl amino acid + an N-terminal L-alpha-aminoacyl-[peptide]</text>
        <dbReference type="Rhea" id="RHEA:23904"/>
        <dbReference type="Rhea" id="RHEA-COMP:9780"/>
        <dbReference type="Rhea" id="RHEA-COMP:9795"/>
        <dbReference type="ChEBI" id="CHEBI:77644"/>
        <dbReference type="ChEBI" id="CHEBI:78597"/>
        <dbReference type="ChEBI" id="CHEBI:78599"/>
        <dbReference type="ChEBI" id="CHEBI:78608"/>
        <dbReference type="EC" id="2.3.2.2"/>
    </reaction>
</comment>
<dbReference type="EC" id="3.4.19.13" evidence="9"/>
<dbReference type="InterPro" id="IPR029055">
    <property type="entry name" value="Ntn_hydrolases_N"/>
</dbReference>